<dbReference type="Proteomes" id="UP000307510">
    <property type="component" value="Unassembled WGS sequence"/>
</dbReference>
<comment type="caution">
    <text evidence="1">The sequence shown here is derived from an EMBL/GenBank/DDBJ whole genome shotgun (WGS) entry which is preliminary data.</text>
</comment>
<protein>
    <submittedName>
        <fullName evidence="1">Uncharacterized protein</fullName>
    </submittedName>
</protein>
<evidence type="ECO:0000313" key="1">
    <source>
        <dbReference type="EMBL" id="TLP68259.1"/>
    </source>
</evidence>
<name>A0A5R8ZRI3_PSENT</name>
<sequence>MAGDYASCLLDELPGIENDTAAYAAAQVCGSKFPTRYDGVAQGSGRGFLGYDSGAECALAKSKDTRSNRAAGMIRVACNKLYNKANFFDQFDASTAH</sequence>
<proteinExistence type="predicted"/>
<dbReference type="AlphaFoldDB" id="A0A5R8ZRI3"/>
<reference evidence="2" key="2">
    <citation type="submission" date="2019-06" db="EMBL/GenBank/DDBJ databases">
        <title>AzeR, a transcriptional regulator that responds to azelaic acid in Pseudomonas nitroreducens.</title>
        <authorList>
            <person name="Bez C."/>
            <person name="Javvadi S.G."/>
            <person name="Bertani I."/>
            <person name="Devescovi G."/>
            <person name="Studholme D.J."/>
            <person name="Geller A."/>
            <person name="Levy A."/>
            <person name="Venturi V."/>
        </authorList>
    </citation>
    <scope>NUCLEOTIDE SEQUENCE [LARGE SCALE GENOMIC DNA]</scope>
    <source>
        <strain evidence="2">DSM 9128</strain>
    </source>
</reference>
<accession>A0A5R8ZRI3</accession>
<dbReference type="EMBL" id="VASG01000014">
    <property type="protein sequence ID" value="TLP68259.1"/>
    <property type="molecule type" value="Genomic_DNA"/>
</dbReference>
<reference evidence="1 2" key="1">
    <citation type="submission" date="2019-05" db="EMBL/GenBank/DDBJ databases">
        <authorList>
            <person name="Moore K."/>
            <person name="O'Neill P."/>
            <person name="Farbos A."/>
            <person name="Studholme D.J."/>
        </authorList>
    </citation>
    <scope>NUCLEOTIDE SEQUENCE [LARGE SCALE GENOMIC DNA]</scope>
    <source>
        <strain evidence="1 2">DSM 9128</strain>
    </source>
</reference>
<gene>
    <name evidence="1" type="ORF">FEA48_30825</name>
</gene>
<evidence type="ECO:0000313" key="2">
    <source>
        <dbReference type="Proteomes" id="UP000307510"/>
    </source>
</evidence>
<organism evidence="1 2">
    <name type="scientific">Pseudomonas nitroreducens</name>
    <dbReference type="NCBI Taxonomy" id="46680"/>
    <lineage>
        <taxon>Bacteria</taxon>
        <taxon>Pseudomonadati</taxon>
        <taxon>Pseudomonadota</taxon>
        <taxon>Gammaproteobacteria</taxon>
        <taxon>Pseudomonadales</taxon>
        <taxon>Pseudomonadaceae</taxon>
        <taxon>Pseudomonas</taxon>
    </lineage>
</organism>